<feature type="transmembrane region" description="Helical" evidence="2">
    <location>
        <begin position="293"/>
        <end position="312"/>
    </location>
</feature>
<evidence type="ECO:0000256" key="1">
    <source>
        <dbReference type="SAM" id="MobiDB-lite"/>
    </source>
</evidence>
<name>A0A4V6MFQ5_9GAMM</name>
<feature type="domain" description="FHA" evidence="3">
    <location>
        <begin position="21"/>
        <end position="70"/>
    </location>
</feature>
<keyword evidence="5" id="KW-1185">Reference proteome</keyword>
<dbReference type="PANTHER" id="PTHR23308">
    <property type="entry name" value="NUCLEAR INHIBITOR OF PROTEIN PHOSPHATASE-1"/>
    <property type="match status" value="1"/>
</dbReference>
<reference evidence="4 5" key="1">
    <citation type="submission" date="2019-02" db="EMBL/GenBank/DDBJ databases">
        <title>Genomic Encyclopedia of Type Strains, Phase IV (KMG-IV): sequencing the most valuable type-strain genomes for metagenomic binning, comparative biology and taxonomic classification.</title>
        <authorList>
            <person name="Goeker M."/>
        </authorList>
    </citation>
    <scope>NUCLEOTIDE SEQUENCE [LARGE SCALE GENOMIC DNA]</scope>
    <source>
        <strain evidence="4 5">DSM 105135</strain>
    </source>
</reference>
<comment type="caution">
    <text evidence="4">The sequence shown here is derived from an EMBL/GenBank/DDBJ whole genome shotgun (WGS) entry which is preliminary data.</text>
</comment>
<evidence type="ECO:0000313" key="5">
    <source>
        <dbReference type="Proteomes" id="UP000292423"/>
    </source>
</evidence>
<evidence type="ECO:0000313" key="4">
    <source>
        <dbReference type="EMBL" id="RZU36946.1"/>
    </source>
</evidence>
<dbReference type="InterPro" id="IPR008984">
    <property type="entry name" value="SMAD_FHA_dom_sf"/>
</dbReference>
<dbReference type="AlphaFoldDB" id="A0A4V6MFQ5"/>
<proteinExistence type="predicted"/>
<keyword evidence="2" id="KW-0812">Transmembrane</keyword>
<dbReference type="Pfam" id="PF00498">
    <property type="entry name" value="FHA"/>
    <property type="match status" value="2"/>
</dbReference>
<gene>
    <name evidence="4" type="ORF">EV700_3159</name>
</gene>
<dbReference type="InterPro" id="IPR000253">
    <property type="entry name" value="FHA_dom"/>
</dbReference>
<dbReference type="CDD" id="cd00060">
    <property type="entry name" value="FHA"/>
    <property type="match status" value="2"/>
</dbReference>
<feature type="compositionally biased region" description="Low complexity" evidence="1">
    <location>
        <begin position="272"/>
        <end position="289"/>
    </location>
</feature>
<keyword evidence="2" id="KW-0472">Membrane</keyword>
<evidence type="ECO:0000259" key="3">
    <source>
        <dbReference type="PROSITE" id="PS50006"/>
    </source>
</evidence>
<protein>
    <submittedName>
        <fullName evidence="4">PSer/pThr/pTyr-binding forkhead associated (FHA) protein</fullName>
    </submittedName>
</protein>
<dbReference type="EMBL" id="SHKX01000016">
    <property type="protein sequence ID" value="RZU36946.1"/>
    <property type="molecule type" value="Genomic_DNA"/>
</dbReference>
<dbReference type="Gene3D" id="2.60.200.20">
    <property type="match status" value="2"/>
</dbReference>
<dbReference type="PROSITE" id="PS50006">
    <property type="entry name" value="FHA_DOMAIN"/>
    <property type="match status" value="2"/>
</dbReference>
<feature type="domain" description="FHA" evidence="3">
    <location>
        <begin position="137"/>
        <end position="186"/>
    </location>
</feature>
<evidence type="ECO:0000256" key="2">
    <source>
        <dbReference type="SAM" id="Phobius"/>
    </source>
</evidence>
<dbReference type="RefSeq" id="WP_130415575.1">
    <property type="nucleotide sequence ID" value="NZ_SHKX01000016.1"/>
</dbReference>
<dbReference type="Proteomes" id="UP000292423">
    <property type="component" value="Unassembled WGS sequence"/>
</dbReference>
<dbReference type="SMART" id="SM00240">
    <property type="entry name" value="FHA"/>
    <property type="match status" value="2"/>
</dbReference>
<feature type="compositionally biased region" description="Low complexity" evidence="1">
    <location>
        <begin position="255"/>
        <end position="264"/>
    </location>
</feature>
<feature type="compositionally biased region" description="Low complexity" evidence="1">
    <location>
        <begin position="232"/>
        <end position="243"/>
    </location>
</feature>
<keyword evidence="2" id="KW-1133">Transmembrane helix</keyword>
<accession>A0A4V6MFQ5</accession>
<dbReference type="InterPro" id="IPR050923">
    <property type="entry name" value="Cell_Proc_Reg/RNA_Proc"/>
</dbReference>
<sequence>MLKIQFLDRRQPAFWLVDPRLTIGRDKSNGLVINDEGVSVFHAELQQEDGKLYLRDAGSVNGTFLNDQPVSQRIEVNVGDVIRLHLVELQIIDPTKAPPEGAPQIKRDLGAKQVPVWQVKAMTGVISGRMFPIEGTKVVGRDPHCDIVVGGAHVSRRHAEFSIRSGQLWLKDLGSSNGSFINGKRHEEIQLKNGDEVRLDAMTFKVVGPTEPVAVEDNFEEEAERTQFRPVAGAGKAAPAPAAQSRNPSPLPQHAAPKPSAPVSAPEPRPAPQANHAAPSAPATPASASKSNVGMIVTVVLIVVGVLMALFLL</sequence>
<dbReference type="SUPFAM" id="SSF49879">
    <property type="entry name" value="SMAD/FHA domain"/>
    <property type="match status" value="2"/>
</dbReference>
<organism evidence="4 5">
    <name type="scientific">Fluviicoccus keumensis</name>
    <dbReference type="NCBI Taxonomy" id="1435465"/>
    <lineage>
        <taxon>Bacteria</taxon>
        <taxon>Pseudomonadati</taxon>
        <taxon>Pseudomonadota</taxon>
        <taxon>Gammaproteobacteria</taxon>
        <taxon>Moraxellales</taxon>
        <taxon>Moraxellaceae</taxon>
        <taxon>Fluviicoccus</taxon>
    </lineage>
</organism>
<dbReference type="OrthoDB" id="9815482at2"/>
<feature type="region of interest" description="Disordered" evidence="1">
    <location>
        <begin position="220"/>
        <end position="289"/>
    </location>
</feature>